<accession>A0A9W8K0P5</accession>
<dbReference type="AlphaFoldDB" id="A0A9W8K0P5"/>
<evidence type="ECO:0000313" key="2">
    <source>
        <dbReference type="Proteomes" id="UP001148786"/>
    </source>
</evidence>
<organism evidence="1 2">
    <name type="scientific">Agrocybe chaxingu</name>
    <dbReference type="NCBI Taxonomy" id="84603"/>
    <lineage>
        <taxon>Eukaryota</taxon>
        <taxon>Fungi</taxon>
        <taxon>Dikarya</taxon>
        <taxon>Basidiomycota</taxon>
        <taxon>Agaricomycotina</taxon>
        <taxon>Agaricomycetes</taxon>
        <taxon>Agaricomycetidae</taxon>
        <taxon>Agaricales</taxon>
        <taxon>Agaricineae</taxon>
        <taxon>Strophariaceae</taxon>
        <taxon>Agrocybe</taxon>
    </lineage>
</organism>
<evidence type="ECO:0000313" key="1">
    <source>
        <dbReference type="EMBL" id="KAJ3502056.1"/>
    </source>
</evidence>
<reference evidence="1" key="1">
    <citation type="submission" date="2022-07" db="EMBL/GenBank/DDBJ databases">
        <title>Genome Sequence of Agrocybe chaxingu.</title>
        <authorList>
            <person name="Buettner E."/>
        </authorList>
    </citation>
    <scope>NUCLEOTIDE SEQUENCE</scope>
    <source>
        <strain evidence="1">MP-N11</strain>
    </source>
</reference>
<proteinExistence type="predicted"/>
<dbReference type="Proteomes" id="UP001148786">
    <property type="component" value="Unassembled WGS sequence"/>
</dbReference>
<dbReference type="EMBL" id="JANKHO010001336">
    <property type="protein sequence ID" value="KAJ3502056.1"/>
    <property type="molecule type" value="Genomic_DNA"/>
</dbReference>
<protein>
    <submittedName>
        <fullName evidence="1">Uncharacterized protein</fullName>
    </submittedName>
</protein>
<gene>
    <name evidence="1" type="ORF">NLJ89_g9061</name>
</gene>
<keyword evidence="2" id="KW-1185">Reference proteome</keyword>
<comment type="caution">
    <text evidence="1">The sequence shown here is derived from an EMBL/GenBank/DDBJ whole genome shotgun (WGS) entry which is preliminary data.</text>
</comment>
<sequence length="165" mass="17770">MIDPSSVILVLNTAKALEECQINNCTIPDKGHPTWPLAVQQMPSIPSVTNTSVIKFYLCSFEVSGLAEHILSHLTLPSLRKLSLSVQNIKVAPINGFISRSSCTLTFFELESRFGCTGDLAGLFALLPAVTDLRVPITPDIFSAILSTGEGDPLPFPPPEDDTST</sequence>
<name>A0A9W8K0P5_9AGAR</name>